<organism evidence="4 5">
    <name type="scientific">Neorhizobium galegae</name>
    <name type="common">Rhizobium galegae</name>
    <dbReference type="NCBI Taxonomy" id="399"/>
    <lineage>
        <taxon>Bacteria</taxon>
        <taxon>Pseudomonadati</taxon>
        <taxon>Pseudomonadota</taxon>
        <taxon>Alphaproteobacteria</taxon>
        <taxon>Hyphomicrobiales</taxon>
        <taxon>Rhizobiaceae</taxon>
        <taxon>Rhizobium/Agrobacterium group</taxon>
        <taxon>Neorhizobium</taxon>
    </lineage>
</organism>
<protein>
    <recommendedName>
        <fullName evidence="1">DNA ligase (ATP)</fullName>
        <ecNumber evidence="1">6.5.1.1</ecNumber>
    </recommendedName>
</protein>
<dbReference type="GO" id="GO:0006281">
    <property type="term" value="P:DNA repair"/>
    <property type="evidence" value="ECO:0007669"/>
    <property type="project" value="InterPro"/>
</dbReference>
<evidence type="ECO:0000256" key="2">
    <source>
        <dbReference type="SAM" id="MobiDB-lite"/>
    </source>
</evidence>
<dbReference type="RefSeq" id="WP_151041680.1">
    <property type="nucleotide sequence ID" value="NZ_VZUL01000002.1"/>
</dbReference>
<dbReference type="Proteomes" id="UP000386575">
    <property type="component" value="Unassembled WGS sequence"/>
</dbReference>
<name>A0A6A1TMT6_NEOGA</name>
<gene>
    <name evidence="4" type="ORF">F4V91_06770</name>
</gene>
<dbReference type="Pfam" id="PF04679">
    <property type="entry name" value="DNA_ligase_A_C"/>
    <property type="match status" value="1"/>
</dbReference>
<evidence type="ECO:0000313" key="4">
    <source>
        <dbReference type="EMBL" id="KAB1086161.1"/>
    </source>
</evidence>
<dbReference type="InterPro" id="IPR012309">
    <property type="entry name" value="DNA_ligase_ATP-dep_C"/>
</dbReference>
<evidence type="ECO:0000256" key="1">
    <source>
        <dbReference type="ARBA" id="ARBA00012727"/>
    </source>
</evidence>
<dbReference type="GO" id="GO:0003910">
    <property type="term" value="F:DNA ligase (ATP) activity"/>
    <property type="evidence" value="ECO:0007669"/>
    <property type="project" value="UniProtKB-EC"/>
</dbReference>
<dbReference type="EC" id="6.5.1.1" evidence="1"/>
<sequence>MVRSPRKPPSKPLLGEDDASLRGGRRRQRDPAQPAFPFDPMPSRIEPCLAELMPKAPSGERWAFEVKWDGYPVAVHKLGDKVTVLTRGGHDWSKRFPRIVAAAKALPVGSAILDGEALVWTRLHGDQLRYVGGVGTGLSSRSAAVLKADIEKIVVSKPAISITKKKDVVWVRPVLIAEVEYRGWTGYGKLRHASYKGLRDPDESADVFLLRHDLTACCQPTPSSLSNAGASW</sequence>
<dbReference type="SUPFAM" id="SSF56091">
    <property type="entry name" value="DNA ligase/mRNA capping enzyme, catalytic domain"/>
    <property type="match status" value="1"/>
</dbReference>
<dbReference type="AlphaFoldDB" id="A0A6A1TMT6"/>
<evidence type="ECO:0000259" key="3">
    <source>
        <dbReference type="Pfam" id="PF04679"/>
    </source>
</evidence>
<dbReference type="Gene3D" id="2.40.50.140">
    <property type="entry name" value="Nucleic acid-binding proteins"/>
    <property type="match status" value="1"/>
</dbReference>
<reference evidence="4 5" key="1">
    <citation type="submission" date="2019-09" db="EMBL/GenBank/DDBJ databases">
        <title>Genome sequencing of Ng87 strain.</title>
        <authorList>
            <person name="Karasev E.S."/>
            <person name="Andronov E."/>
        </authorList>
    </citation>
    <scope>NUCLEOTIDE SEQUENCE [LARGE SCALE GENOMIC DNA]</scope>
    <source>
        <strain evidence="4 5">Ng87</strain>
    </source>
</reference>
<dbReference type="GO" id="GO:0006310">
    <property type="term" value="P:DNA recombination"/>
    <property type="evidence" value="ECO:0007669"/>
    <property type="project" value="InterPro"/>
</dbReference>
<dbReference type="GO" id="GO:0005524">
    <property type="term" value="F:ATP binding"/>
    <property type="evidence" value="ECO:0007669"/>
    <property type="project" value="InterPro"/>
</dbReference>
<dbReference type="SUPFAM" id="SSF50249">
    <property type="entry name" value="Nucleic acid-binding proteins"/>
    <property type="match status" value="1"/>
</dbReference>
<proteinExistence type="predicted"/>
<evidence type="ECO:0000313" key="5">
    <source>
        <dbReference type="Proteomes" id="UP000386575"/>
    </source>
</evidence>
<dbReference type="CDD" id="cd07971">
    <property type="entry name" value="OBF_DNA_ligase_LigD"/>
    <property type="match status" value="1"/>
</dbReference>
<accession>A0A6A1TMT6</accession>
<comment type="caution">
    <text evidence="4">The sequence shown here is derived from an EMBL/GenBank/DDBJ whole genome shotgun (WGS) entry which is preliminary data.</text>
</comment>
<feature type="domain" description="DNA ligase ATP-dependent C-terminal" evidence="3">
    <location>
        <begin position="123"/>
        <end position="200"/>
    </location>
</feature>
<dbReference type="InterPro" id="IPR012340">
    <property type="entry name" value="NA-bd_OB-fold"/>
</dbReference>
<dbReference type="EMBL" id="VZUL01000002">
    <property type="protein sequence ID" value="KAB1086161.1"/>
    <property type="molecule type" value="Genomic_DNA"/>
</dbReference>
<feature type="region of interest" description="Disordered" evidence="2">
    <location>
        <begin position="1"/>
        <end position="42"/>
    </location>
</feature>